<reference evidence="2 3" key="1">
    <citation type="submission" date="2023-01" db="EMBL/GenBank/DDBJ databases">
        <authorList>
            <person name="Whitehead M."/>
        </authorList>
    </citation>
    <scope>NUCLEOTIDE SEQUENCE [LARGE SCALE GENOMIC DNA]</scope>
</reference>
<protein>
    <recommendedName>
        <fullName evidence="1">SAM domain-containing protein</fullName>
    </recommendedName>
</protein>
<evidence type="ECO:0000259" key="1">
    <source>
        <dbReference type="Pfam" id="PF00536"/>
    </source>
</evidence>
<evidence type="ECO:0000313" key="3">
    <source>
        <dbReference type="Proteomes" id="UP001160148"/>
    </source>
</evidence>
<sequence>MADADTADMLKAWGLEYYIDLFREHGIDISCLGLITEEMIKELIPKIGDRAKFKSNLAEWRNVINITTNSTPFLELTAGIDIDDQSTFSLQQNTESTSLIDLNSDVSTLGTLSTTESSSSSTTRSPSPLLYTLNRNSETFQLQNLHDFLRSTVEGRALLSLYKDSGILDNSGRRKLCNIIVRRELDNDPEKIISSQRLLSISQEIITTFTKEHISTYFIPYISYGPTLKKAAKGKLLDCFNNRRREYKKAGIITSRRSNSGQLSRLSPGLDVNSAVIERKDIEEPLAWLKNSSDPWYMVEDYWSITESYRIQRELSAKSKGSVSDYMKEFPCLKKPSGYTLLLKDFCYIYPQNKECLFENFPIYKAKLLELAKTTSTTLRDTTLKNIIKEYLDLAPDSEETSSLAALLVLPFLFSPVSTKRKKCNTVCWRPSKIEMRDGFILHIHSQAELQEAITRRKEKYVKLGLTLQPMVIVVGPKISEINQYFVTIDDTFYELHSIVSAVDCCFKVTHALNAEYPTECLPIWTFIQKAFYKIKTTYDTEYVTVNSLISDLEIQE</sequence>
<dbReference type="EMBL" id="CARXXK010000002">
    <property type="protein sequence ID" value="CAI6357372.1"/>
    <property type="molecule type" value="Genomic_DNA"/>
</dbReference>
<dbReference type="InterPro" id="IPR013761">
    <property type="entry name" value="SAM/pointed_sf"/>
</dbReference>
<proteinExistence type="predicted"/>
<keyword evidence="3" id="KW-1185">Reference proteome</keyword>
<dbReference type="SUPFAM" id="SSF47769">
    <property type="entry name" value="SAM/Pointed domain"/>
    <property type="match status" value="1"/>
</dbReference>
<dbReference type="Gene3D" id="1.10.150.50">
    <property type="entry name" value="Transcription Factor, Ets-1"/>
    <property type="match status" value="1"/>
</dbReference>
<dbReference type="PANTHER" id="PTHR31025">
    <property type="entry name" value="SI:CH211-196P9.1-RELATED"/>
    <property type="match status" value="1"/>
</dbReference>
<dbReference type="InterPro" id="IPR001660">
    <property type="entry name" value="SAM"/>
</dbReference>
<dbReference type="AlphaFoldDB" id="A0AAV0WP63"/>
<accession>A0AAV0WP63</accession>
<name>A0AAV0WP63_9HEMI</name>
<dbReference type="PANTHER" id="PTHR31025:SF29">
    <property type="entry name" value="SI:CH211-196P9.1"/>
    <property type="match status" value="1"/>
</dbReference>
<gene>
    <name evidence="2" type="ORF">MEUPH1_LOCUS13002</name>
</gene>
<feature type="domain" description="SAM" evidence="1">
    <location>
        <begin position="5"/>
        <end position="58"/>
    </location>
</feature>
<dbReference type="Pfam" id="PF00536">
    <property type="entry name" value="SAM_1"/>
    <property type="match status" value="1"/>
</dbReference>
<dbReference type="Proteomes" id="UP001160148">
    <property type="component" value="Unassembled WGS sequence"/>
</dbReference>
<evidence type="ECO:0000313" key="2">
    <source>
        <dbReference type="EMBL" id="CAI6357372.1"/>
    </source>
</evidence>
<comment type="caution">
    <text evidence="2">The sequence shown here is derived from an EMBL/GenBank/DDBJ whole genome shotgun (WGS) entry which is preliminary data.</text>
</comment>
<organism evidence="2 3">
    <name type="scientific">Macrosiphum euphorbiae</name>
    <name type="common">potato aphid</name>
    <dbReference type="NCBI Taxonomy" id="13131"/>
    <lineage>
        <taxon>Eukaryota</taxon>
        <taxon>Metazoa</taxon>
        <taxon>Ecdysozoa</taxon>
        <taxon>Arthropoda</taxon>
        <taxon>Hexapoda</taxon>
        <taxon>Insecta</taxon>
        <taxon>Pterygota</taxon>
        <taxon>Neoptera</taxon>
        <taxon>Paraneoptera</taxon>
        <taxon>Hemiptera</taxon>
        <taxon>Sternorrhyncha</taxon>
        <taxon>Aphidomorpha</taxon>
        <taxon>Aphidoidea</taxon>
        <taxon>Aphididae</taxon>
        <taxon>Macrosiphini</taxon>
        <taxon>Macrosiphum</taxon>
    </lineage>
</organism>
<dbReference type="CDD" id="cd09487">
    <property type="entry name" value="SAM_superfamily"/>
    <property type="match status" value="1"/>
</dbReference>